<name>A0ABZ2L4W8_9BACT</name>
<keyword evidence="1" id="KW-0812">Transmembrane</keyword>
<reference evidence="2" key="1">
    <citation type="submission" date="2021-12" db="EMBL/GenBank/DDBJ databases">
        <title>Discovery of the Pendulisporaceae a myxobacterial family with distinct sporulation behavior and unique specialized metabolism.</title>
        <authorList>
            <person name="Garcia R."/>
            <person name="Popoff A."/>
            <person name="Bader C.D."/>
            <person name="Loehr J."/>
            <person name="Walesch S."/>
            <person name="Walt C."/>
            <person name="Boldt J."/>
            <person name="Bunk B."/>
            <person name="Haeckl F.J.F.P.J."/>
            <person name="Gunesch A.P."/>
            <person name="Birkelbach J."/>
            <person name="Nuebel U."/>
            <person name="Pietschmann T."/>
            <person name="Bach T."/>
            <person name="Mueller R."/>
        </authorList>
    </citation>
    <scope>NUCLEOTIDE SEQUENCE</scope>
    <source>
        <strain evidence="2">MSr11367</strain>
    </source>
</reference>
<evidence type="ECO:0000313" key="3">
    <source>
        <dbReference type="Proteomes" id="UP001374803"/>
    </source>
</evidence>
<evidence type="ECO:0000256" key="1">
    <source>
        <dbReference type="SAM" id="Phobius"/>
    </source>
</evidence>
<feature type="transmembrane region" description="Helical" evidence="1">
    <location>
        <begin position="51"/>
        <end position="70"/>
    </location>
</feature>
<dbReference type="EMBL" id="CP089983">
    <property type="protein sequence ID" value="WXB05913.1"/>
    <property type="molecule type" value="Genomic_DNA"/>
</dbReference>
<protein>
    <submittedName>
        <fullName evidence="2">Uncharacterized protein</fullName>
    </submittedName>
</protein>
<dbReference type="InterPro" id="IPR024079">
    <property type="entry name" value="MetalloPept_cat_dom_sf"/>
</dbReference>
<feature type="transmembrane region" description="Helical" evidence="1">
    <location>
        <begin position="122"/>
        <end position="140"/>
    </location>
</feature>
<dbReference type="RefSeq" id="WP_394835563.1">
    <property type="nucleotide sequence ID" value="NZ_CP089929.1"/>
</dbReference>
<accession>A0ABZ2L4W8</accession>
<feature type="transmembrane region" description="Helical" evidence="1">
    <location>
        <begin position="18"/>
        <end position="39"/>
    </location>
</feature>
<keyword evidence="1" id="KW-1133">Transmembrane helix</keyword>
<evidence type="ECO:0000313" key="2">
    <source>
        <dbReference type="EMBL" id="WXB05913.1"/>
    </source>
</evidence>
<keyword evidence="1" id="KW-0472">Membrane</keyword>
<organism evidence="2 3">
    <name type="scientific">Pendulispora rubella</name>
    <dbReference type="NCBI Taxonomy" id="2741070"/>
    <lineage>
        <taxon>Bacteria</taxon>
        <taxon>Pseudomonadati</taxon>
        <taxon>Myxococcota</taxon>
        <taxon>Myxococcia</taxon>
        <taxon>Myxococcales</taxon>
        <taxon>Sorangiineae</taxon>
        <taxon>Pendulisporaceae</taxon>
        <taxon>Pendulispora</taxon>
    </lineage>
</organism>
<feature type="transmembrane region" description="Helical" evidence="1">
    <location>
        <begin position="91"/>
        <end position="110"/>
    </location>
</feature>
<dbReference type="Gene3D" id="3.40.390.10">
    <property type="entry name" value="Collagenase (Catalytic Domain)"/>
    <property type="match status" value="1"/>
</dbReference>
<keyword evidence="3" id="KW-1185">Reference proteome</keyword>
<sequence>MSPAPNLSRDRARIGRSFAAVSIPALALLPFAAYMAFFIPRAAHVRSPFDVAVGALIFVIFFLPVARLAVRILRSHTWDKEMSPKRVFARTVPLYAMVLFFPVGNLVMHIETALGAESASSWLAVVPLAVLTVACAWPIYTAARVLATQAVAAVDEALLGSAVSLCVMAGFTRLSSEAAHFHAAALPVGLAMHVLALGFAIMALVAAWRRWHWARTVFRAGGTSWGIAPYQPTVHGRVAPLDVTTDASAADAVIVRYTDDAGAPYRSREAAAVAVARTWLDEARTLRPLARRRGLAIAVAAMALMATPFLATRSPRVLHVPTAVAVHNPAEDMRATHPAFYLGFPRQCTRQDPIYFIPMGHQAGFDIQDLANRYAASYHRPFLVLRHREMPRGTYGEARGQWDGEKVLASLVPEVGTIAPKGATLIVLTSDDLYLGSVDWRFAFGTRGPPNMAIVSSARMRLELPGIVDADQIDAIADYRFRKMITRNLGFVYCNLQNTFRPKSILYFRNMGQPDLDEMDESVW</sequence>
<gene>
    <name evidence="2" type="ORF">LVJ94_01370</name>
</gene>
<feature type="transmembrane region" description="Helical" evidence="1">
    <location>
        <begin position="184"/>
        <end position="208"/>
    </location>
</feature>
<proteinExistence type="predicted"/>
<feature type="transmembrane region" description="Helical" evidence="1">
    <location>
        <begin position="294"/>
        <end position="311"/>
    </location>
</feature>
<feature type="transmembrane region" description="Helical" evidence="1">
    <location>
        <begin position="152"/>
        <end position="172"/>
    </location>
</feature>
<dbReference type="Proteomes" id="UP001374803">
    <property type="component" value="Chromosome"/>
</dbReference>